<dbReference type="AlphaFoldDB" id="A0A518FP44"/>
<keyword evidence="3" id="KW-0637">Prenyltransferase</keyword>
<dbReference type="GO" id="GO:0046872">
    <property type="term" value="F:metal ion binding"/>
    <property type="evidence" value="ECO:0007669"/>
    <property type="project" value="UniProtKB-KW"/>
</dbReference>
<name>A0A518FP44_9PLAN</name>
<sequence length="481" mass="53399">MTSVLLLMTLAGLPGDHTAEIAFIQNMQTPSGGFITELPSTDPEAQPTLRTTRTGLRALRLLGGKVANRPAVIRFLYGCYDSQTGGFAARPGLPPDPISTSVGLMIHRELKLPVDDLVAPALAFMNRTTEGFEQIRMVAPGLEEFDKTVPQVATWVNQINEARNADGSFGTAGGKARSTSLYVVAGQRLGQTYDRDRILVILQAGQRDDGGFGNEHNTASDLESCYRIVRLFRRFDAYPEHSDALRAFIARCKNDDGGYGRTPDQPSSLHGTYYATILHHWLDKDQDNFNDVPPGKIPPGWHTAKELDAPGSEWEVVQDLNNPDNHLLQQTSSAGANKQFNICVSPRRFQDAEISVDVRAISGKIDQGGGLVWRYQDSQNYYIARWNPLEDNFRMYKVVDGVRSQLDTAQAPGDPRQPHNIRIIYVGRDLRGYFDGKLLLEAEDDQFPGWGNIGVWSKADAVTTFDNLHSRYTEKFALEGL</sequence>
<evidence type="ECO:0000256" key="3">
    <source>
        <dbReference type="ARBA" id="ARBA00022602"/>
    </source>
</evidence>
<dbReference type="RefSeq" id="WP_145456309.1">
    <property type="nucleotide sequence ID" value="NZ_CP036317.1"/>
</dbReference>
<evidence type="ECO:0000256" key="5">
    <source>
        <dbReference type="ARBA" id="ARBA00022723"/>
    </source>
</evidence>
<keyword evidence="5" id="KW-0479">Metal-binding</keyword>
<dbReference type="InterPro" id="IPR001330">
    <property type="entry name" value="Prenyltrans"/>
</dbReference>
<dbReference type="Gene3D" id="1.50.10.20">
    <property type="match status" value="2"/>
</dbReference>
<dbReference type="Proteomes" id="UP000320839">
    <property type="component" value="Chromosome"/>
</dbReference>
<comment type="cofactor">
    <cofactor evidence="1">
        <name>Zn(2+)</name>
        <dbReference type="ChEBI" id="CHEBI:29105"/>
    </cofactor>
</comment>
<keyword evidence="6" id="KW-0677">Repeat</keyword>
<dbReference type="Pfam" id="PF00432">
    <property type="entry name" value="Prenyltrans"/>
    <property type="match status" value="2"/>
</dbReference>
<dbReference type="SUPFAM" id="SSF48239">
    <property type="entry name" value="Terpenoid cyclases/Protein prenyltransferases"/>
    <property type="match status" value="2"/>
</dbReference>
<dbReference type="PANTHER" id="PTHR11774:SF4">
    <property type="entry name" value="GERANYLGERANYL TRANSFERASE TYPE-1 SUBUNIT BETA"/>
    <property type="match status" value="1"/>
</dbReference>
<feature type="domain" description="Prenyltransferase alpha-alpha toroid" evidence="8">
    <location>
        <begin position="154"/>
        <end position="275"/>
    </location>
</feature>
<evidence type="ECO:0000256" key="7">
    <source>
        <dbReference type="ARBA" id="ARBA00022833"/>
    </source>
</evidence>
<evidence type="ECO:0000313" key="10">
    <source>
        <dbReference type="Proteomes" id="UP000320839"/>
    </source>
</evidence>
<dbReference type="InterPro" id="IPR045089">
    <property type="entry name" value="PGGT1B-like"/>
</dbReference>
<dbReference type="GO" id="GO:0004662">
    <property type="term" value="F:CAAX-protein geranylgeranyltransferase activity"/>
    <property type="evidence" value="ECO:0007669"/>
    <property type="project" value="TreeGrafter"/>
</dbReference>
<dbReference type="GO" id="GO:0005953">
    <property type="term" value="C:CAAX-protein geranylgeranyltransferase complex"/>
    <property type="evidence" value="ECO:0007669"/>
    <property type="project" value="TreeGrafter"/>
</dbReference>
<comment type="similarity">
    <text evidence="2">Belongs to the protein prenyltransferase subunit beta family.</text>
</comment>
<protein>
    <submittedName>
        <fullName evidence="9">Prenyltransferase and squalene oxidase repeat protein</fullName>
    </submittedName>
</protein>
<dbReference type="Gene3D" id="2.60.120.560">
    <property type="entry name" value="Exo-inulinase, domain 1"/>
    <property type="match status" value="1"/>
</dbReference>
<dbReference type="PANTHER" id="PTHR11774">
    <property type="entry name" value="GERANYLGERANYL TRANSFERASE TYPE BETA SUBUNIT"/>
    <property type="match status" value="1"/>
</dbReference>
<proteinExistence type="inferred from homology"/>
<organism evidence="9 10">
    <name type="scientific">Gimesia panareensis</name>
    <dbReference type="NCBI Taxonomy" id="2527978"/>
    <lineage>
        <taxon>Bacteria</taxon>
        <taxon>Pseudomonadati</taxon>
        <taxon>Planctomycetota</taxon>
        <taxon>Planctomycetia</taxon>
        <taxon>Planctomycetales</taxon>
        <taxon>Planctomycetaceae</taxon>
        <taxon>Gimesia</taxon>
    </lineage>
</organism>
<dbReference type="EMBL" id="CP036317">
    <property type="protein sequence ID" value="QDV18126.1"/>
    <property type="molecule type" value="Genomic_DNA"/>
</dbReference>
<gene>
    <name evidence="9" type="ORF">Pan153_27830</name>
</gene>
<feature type="domain" description="Prenyltransferase alpha-alpha toroid" evidence="8">
    <location>
        <begin position="58"/>
        <end position="105"/>
    </location>
</feature>
<evidence type="ECO:0000256" key="6">
    <source>
        <dbReference type="ARBA" id="ARBA00022737"/>
    </source>
</evidence>
<evidence type="ECO:0000256" key="1">
    <source>
        <dbReference type="ARBA" id="ARBA00001947"/>
    </source>
</evidence>
<evidence type="ECO:0000256" key="4">
    <source>
        <dbReference type="ARBA" id="ARBA00022679"/>
    </source>
</evidence>
<evidence type="ECO:0000313" key="9">
    <source>
        <dbReference type="EMBL" id="QDV18126.1"/>
    </source>
</evidence>
<accession>A0A518FP44</accession>
<dbReference type="InterPro" id="IPR008930">
    <property type="entry name" value="Terpenoid_cyclase/PrenylTrfase"/>
</dbReference>
<evidence type="ECO:0000259" key="8">
    <source>
        <dbReference type="Pfam" id="PF00432"/>
    </source>
</evidence>
<reference evidence="9 10" key="1">
    <citation type="submission" date="2019-02" db="EMBL/GenBank/DDBJ databases">
        <title>Deep-cultivation of Planctomycetes and their phenomic and genomic characterization uncovers novel biology.</title>
        <authorList>
            <person name="Wiegand S."/>
            <person name="Jogler M."/>
            <person name="Boedeker C."/>
            <person name="Pinto D."/>
            <person name="Vollmers J."/>
            <person name="Rivas-Marin E."/>
            <person name="Kohn T."/>
            <person name="Peeters S.H."/>
            <person name="Heuer A."/>
            <person name="Rast P."/>
            <person name="Oberbeckmann S."/>
            <person name="Bunk B."/>
            <person name="Jeske O."/>
            <person name="Meyerdierks A."/>
            <person name="Storesund J.E."/>
            <person name="Kallscheuer N."/>
            <person name="Luecker S."/>
            <person name="Lage O.M."/>
            <person name="Pohl T."/>
            <person name="Merkel B.J."/>
            <person name="Hornburger P."/>
            <person name="Mueller R.-W."/>
            <person name="Bruemmer F."/>
            <person name="Labrenz M."/>
            <person name="Spormann A.M."/>
            <person name="Op den Camp H."/>
            <person name="Overmann J."/>
            <person name="Amann R."/>
            <person name="Jetten M.S.M."/>
            <person name="Mascher T."/>
            <person name="Medema M.H."/>
            <person name="Devos D.P."/>
            <person name="Kaster A.-K."/>
            <person name="Ovreas L."/>
            <person name="Rohde M."/>
            <person name="Galperin M.Y."/>
            <person name="Jogler C."/>
        </authorList>
    </citation>
    <scope>NUCLEOTIDE SEQUENCE [LARGE SCALE GENOMIC DNA]</scope>
    <source>
        <strain evidence="9 10">Pan153</strain>
    </source>
</reference>
<dbReference type="OrthoDB" id="9764953at2"/>
<keyword evidence="4 9" id="KW-0808">Transferase</keyword>
<evidence type="ECO:0000256" key="2">
    <source>
        <dbReference type="ARBA" id="ARBA00010497"/>
    </source>
</evidence>
<keyword evidence="7" id="KW-0862">Zinc</keyword>